<dbReference type="PRINTS" id="PR01415">
    <property type="entry name" value="ANKYRIN"/>
</dbReference>
<dbReference type="PROSITE" id="PS50088">
    <property type="entry name" value="ANK_REPEAT"/>
    <property type="match status" value="2"/>
</dbReference>
<dbReference type="EMBL" id="KK583467">
    <property type="protein sequence ID" value="KDO18258.1"/>
    <property type="molecule type" value="Genomic_DNA"/>
</dbReference>
<reference evidence="4 5" key="1">
    <citation type="journal article" date="2013" name="PLoS Genet.">
        <title>Distinctive expansion of potential virulence genes in the genome of the oomycete fish pathogen Saprolegnia parasitica.</title>
        <authorList>
            <person name="Jiang R.H."/>
            <person name="de Bruijn I."/>
            <person name="Haas B.J."/>
            <person name="Belmonte R."/>
            <person name="Lobach L."/>
            <person name="Christie J."/>
            <person name="van den Ackerveken G."/>
            <person name="Bottin A."/>
            <person name="Bulone V."/>
            <person name="Diaz-Moreno S.M."/>
            <person name="Dumas B."/>
            <person name="Fan L."/>
            <person name="Gaulin E."/>
            <person name="Govers F."/>
            <person name="Grenville-Briggs L.J."/>
            <person name="Horner N.R."/>
            <person name="Levin J.Z."/>
            <person name="Mammella M."/>
            <person name="Meijer H.J."/>
            <person name="Morris P."/>
            <person name="Nusbaum C."/>
            <person name="Oome S."/>
            <person name="Phillips A.J."/>
            <person name="van Rooyen D."/>
            <person name="Rzeszutek E."/>
            <person name="Saraiva M."/>
            <person name="Secombes C.J."/>
            <person name="Seidl M.F."/>
            <person name="Snel B."/>
            <person name="Stassen J.H."/>
            <person name="Sykes S."/>
            <person name="Tripathy S."/>
            <person name="van den Berg H."/>
            <person name="Vega-Arreguin J.C."/>
            <person name="Wawra S."/>
            <person name="Young S.K."/>
            <person name="Zeng Q."/>
            <person name="Dieguez-Uribeondo J."/>
            <person name="Russ C."/>
            <person name="Tyler B.M."/>
            <person name="van West P."/>
        </authorList>
    </citation>
    <scope>NUCLEOTIDE SEQUENCE [LARGE SCALE GENOMIC DNA]</scope>
    <source>
        <strain evidence="4 5">CBS 223.65</strain>
    </source>
</reference>
<evidence type="ECO:0000256" key="2">
    <source>
        <dbReference type="ARBA" id="ARBA00023043"/>
    </source>
</evidence>
<feature type="repeat" description="ANK" evidence="3">
    <location>
        <begin position="174"/>
        <end position="206"/>
    </location>
</feature>
<organism evidence="4 5">
    <name type="scientific">Saprolegnia parasitica (strain CBS 223.65)</name>
    <dbReference type="NCBI Taxonomy" id="695850"/>
    <lineage>
        <taxon>Eukaryota</taxon>
        <taxon>Sar</taxon>
        <taxon>Stramenopiles</taxon>
        <taxon>Oomycota</taxon>
        <taxon>Saprolegniomycetes</taxon>
        <taxon>Saprolegniales</taxon>
        <taxon>Saprolegniaceae</taxon>
        <taxon>Saprolegnia</taxon>
    </lineage>
</organism>
<keyword evidence="1" id="KW-0677">Repeat</keyword>
<dbReference type="SMART" id="SM00248">
    <property type="entry name" value="ANK"/>
    <property type="match status" value="3"/>
</dbReference>
<feature type="repeat" description="ANK" evidence="3">
    <location>
        <begin position="141"/>
        <end position="173"/>
    </location>
</feature>
<dbReference type="VEuPathDB" id="FungiDB:SPRG_21688"/>
<dbReference type="KEGG" id="spar:SPRG_21688"/>
<dbReference type="Proteomes" id="UP000030745">
    <property type="component" value="Unassembled WGS sequence"/>
</dbReference>
<name>A0A067BJC8_SAPPC</name>
<evidence type="ECO:0000313" key="4">
    <source>
        <dbReference type="EMBL" id="KDO18258.1"/>
    </source>
</evidence>
<dbReference type="Gene3D" id="1.25.40.20">
    <property type="entry name" value="Ankyrin repeat-containing domain"/>
    <property type="match status" value="2"/>
</dbReference>
<keyword evidence="2 3" id="KW-0040">ANK repeat</keyword>
<dbReference type="InterPro" id="IPR002110">
    <property type="entry name" value="Ankyrin_rpt"/>
</dbReference>
<proteinExistence type="predicted"/>
<evidence type="ECO:0000313" key="5">
    <source>
        <dbReference type="Proteomes" id="UP000030745"/>
    </source>
</evidence>
<dbReference type="GeneID" id="24142302"/>
<dbReference type="PROSITE" id="PS50297">
    <property type="entry name" value="ANK_REP_REGION"/>
    <property type="match status" value="2"/>
</dbReference>
<sequence>MPPSCCHVNDDVKRLYLLGDCLPLEQTKTETVLDRAVRLLELVPEAHRWFASQAGLASDAGDGALTVVWASDVHKQLLLVRGKLASPEHSLAIGSPEVVSLLLTHLASLPNELLRAAECGKLADVQVYLNKGVNVNCTNDYGQTPLHHAATYGCVDVARLLLEKGANVEASNANGSTPLYMAAQANKPEMVQLLLEKGAEIDAKNNGGETPLEVAEARGSNDPVATLLRDYPRMQGEKLCDALREKRIDDVMRILENNFLHVNLRDSM</sequence>
<dbReference type="SUPFAM" id="SSF48403">
    <property type="entry name" value="Ankyrin repeat"/>
    <property type="match status" value="1"/>
</dbReference>
<dbReference type="PANTHER" id="PTHR24171:SF9">
    <property type="entry name" value="ANKYRIN REPEAT DOMAIN-CONTAINING PROTEIN 39"/>
    <property type="match status" value="1"/>
</dbReference>
<gene>
    <name evidence="4" type="ORF">SPRG_21688</name>
</gene>
<dbReference type="OrthoDB" id="69682at2759"/>
<keyword evidence="5" id="KW-1185">Reference proteome</keyword>
<dbReference type="PANTHER" id="PTHR24171">
    <property type="entry name" value="ANKYRIN REPEAT DOMAIN-CONTAINING PROTEIN 39-RELATED"/>
    <property type="match status" value="1"/>
</dbReference>
<dbReference type="InterPro" id="IPR036770">
    <property type="entry name" value="Ankyrin_rpt-contain_sf"/>
</dbReference>
<evidence type="ECO:0000256" key="1">
    <source>
        <dbReference type="ARBA" id="ARBA00022737"/>
    </source>
</evidence>
<dbReference type="AlphaFoldDB" id="A0A067BJC8"/>
<evidence type="ECO:0000256" key="3">
    <source>
        <dbReference type="PROSITE-ProRule" id="PRU00023"/>
    </source>
</evidence>
<dbReference type="RefSeq" id="XP_012211034.1">
    <property type="nucleotide sequence ID" value="XM_012355644.1"/>
</dbReference>
<dbReference type="Pfam" id="PF12796">
    <property type="entry name" value="Ank_2"/>
    <property type="match status" value="1"/>
</dbReference>
<accession>A0A067BJC8</accession>
<dbReference type="STRING" id="695850.A0A067BJC8"/>
<protein>
    <submittedName>
        <fullName evidence="4">Uncharacterized protein</fullName>
    </submittedName>
</protein>